<dbReference type="Proteomes" id="UP000006666">
    <property type="component" value="Chromosome"/>
</dbReference>
<keyword evidence="1" id="KW-0812">Transmembrane</keyword>
<protein>
    <recommendedName>
        <fullName evidence="4">Methionine and alanine importer, small subunit</fullName>
    </recommendedName>
</protein>
<organism evidence="2 3">
    <name type="scientific">Kytococcus sedentarius (strain ATCC 14392 / DSM 20547 / JCM 11482 / CCUG 33030 / NBRC 15357 / NCTC 11040 / CCM 314 / 541)</name>
    <name type="common">Micrococcus sedentarius</name>
    <dbReference type="NCBI Taxonomy" id="478801"/>
    <lineage>
        <taxon>Bacteria</taxon>
        <taxon>Bacillati</taxon>
        <taxon>Actinomycetota</taxon>
        <taxon>Actinomycetes</taxon>
        <taxon>Micrococcales</taxon>
        <taxon>Kytococcaceae</taxon>
        <taxon>Kytococcus</taxon>
    </lineage>
</organism>
<keyword evidence="3" id="KW-1185">Reference proteome</keyword>
<dbReference type="InterPro" id="IPR031596">
    <property type="entry name" value="MaAIMP_sms"/>
</dbReference>
<dbReference type="NCBIfam" id="NF033493">
    <property type="entry name" value="MetS_like_NSS"/>
    <property type="match status" value="1"/>
</dbReference>
<name>C7NF28_KYTSD</name>
<feature type="transmembrane region" description="Helical" evidence="1">
    <location>
        <begin position="6"/>
        <end position="24"/>
    </location>
</feature>
<keyword evidence="1" id="KW-1133">Transmembrane helix</keyword>
<reference evidence="2 3" key="1">
    <citation type="journal article" date="2009" name="Stand. Genomic Sci.">
        <title>Complete genome sequence of Kytococcus sedentarius type strain (541).</title>
        <authorList>
            <person name="Sims D."/>
            <person name="Brettin T."/>
            <person name="Detter J.C."/>
            <person name="Han C."/>
            <person name="Lapidus A."/>
            <person name="Copeland A."/>
            <person name="Glavina Del Rio T."/>
            <person name="Nolan M."/>
            <person name="Chen F."/>
            <person name="Lucas S."/>
            <person name="Tice H."/>
            <person name="Cheng J.F."/>
            <person name="Bruce D."/>
            <person name="Goodwin L."/>
            <person name="Pitluck S."/>
            <person name="Ovchinnikova G."/>
            <person name="Pati A."/>
            <person name="Ivanova N."/>
            <person name="Mavrommatis K."/>
            <person name="Chen A."/>
            <person name="Palaniappan K."/>
            <person name="D'haeseleer P."/>
            <person name="Chain P."/>
            <person name="Bristow J."/>
            <person name="Eisen J.A."/>
            <person name="Markowitz V."/>
            <person name="Hugenholtz P."/>
            <person name="Schneider S."/>
            <person name="Goker M."/>
            <person name="Pukall R."/>
            <person name="Kyrpides N.C."/>
            <person name="Klenk H.P."/>
        </authorList>
    </citation>
    <scope>NUCLEOTIDE SEQUENCE [LARGE SCALE GENOMIC DNA]</scope>
    <source>
        <strain evidence="3">ATCC 14392 / DSM 20547 / JCM 11482 / CCUG 33030 / NBRC 15357 / NCTC 11040 / CCM 314 / 541</strain>
    </source>
</reference>
<dbReference type="HOGENOM" id="CLU_210189_1_2_11"/>
<accession>C7NF28</accession>
<evidence type="ECO:0000313" key="3">
    <source>
        <dbReference type="Proteomes" id="UP000006666"/>
    </source>
</evidence>
<dbReference type="RefSeq" id="WP_012802267.1">
    <property type="nucleotide sequence ID" value="NC_013169.1"/>
</dbReference>
<dbReference type="AlphaFoldDB" id="C7NF28"/>
<proteinExistence type="predicted"/>
<keyword evidence="1" id="KW-0472">Membrane</keyword>
<evidence type="ECO:0000313" key="2">
    <source>
        <dbReference type="EMBL" id="ACV05852.1"/>
    </source>
</evidence>
<evidence type="ECO:0008006" key="4">
    <source>
        <dbReference type="Google" id="ProtNLM"/>
    </source>
</evidence>
<gene>
    <name evidence="2" type="ordered locus">Ksed_07980</name>
</gene>
<dbReference type="STRING" id="478801.Ksed_07980"/>
<dbReference type="EMBL" id="CP001686">
    <property type="protein sequence ID" value="ACV05852.1"/>
    <property type="molecule type" value="Genomic_DNA"/>
</dbReference>
<evidence type="ECO:0000256" key="1">
    <source>
        <dbReference type="SAM" id="Phobius"/>
    </source>
</evidence>
<dbReference type="Pfam" id="PF16951">
    <property type="entry name" value="MaAIMP_sms"/>
    <property type="match status" value="1"/>
</dbReference>
<dbReference type="KEGG" id="kse:Ksed_07980"/>
<sequence length="34" mass="3770">MSTEAIIMMIAYLTVVWGALGLALRHLMAHPDED</sequence>